<dbReference type="InterPro" id="IPR017871">
    <property type="entry name" value="ABC_transporter-like_CS"/>
</dbReference>
<dbReference type="CDD" id="cd03224">
    <property type="entry name" value="ABC_TM1139_LivF_branched"/>
    <property type="match status" value="1"/>
</dbReference>
<keyword evidence="5" id="KW-0029">Amino-acid transport</keyword>
<dbReference type="GO" id="GO:0016887">
    <property type="term" value="F:ATP hydrolysis activity"/>
    <property type="evidence" value="ECO:0007669"/>
    <property type="project" value="InterPro"/>
</dbReference>
<dbReference type="RefSeq" id="WP_167220412.1">
    <property type="nucleotide sequence ID" value="NZ_JAAQPH010000001.1"/>
</dbReference>
<keyword evidence="9" id="KW-1185">Reference proteome</keyword>
<evidence type="ECO:0000259" key="7">
    <source>
        <dbReference type="PROSITE" id="PS50893"/>
    </source>
</evidence>
<accession>A0A967EX11</accession>
<comment type="similarity">
    <text evidence="1">Belongs to the ABC transporter superfamily.</text>
</comment>
<evidence type="ECO:0000256" key="6">
    <source>
        <dbReference type="SAM" id="MobiDB-lite"/>
    </source>
</evidence>
<dbReference type="GO" id="GO:0005524">
    <property type="term" value="F:ATP binding"/>
    <property type="evidence" value="ECO:0007669"/>
    <property type="project" value="UniProtKB-KW"/>
</dbReference>
<keyword evidence="2" id="KW-0813">Transport</keyword>
<keyword evidence="3" id="KW-0547">Nucleotide-binding</keyword>
<dbReference type="EMBL" id="JAAQPH010000001">
    <property type="protein sequence ID" value="NIA67130.1"/>
    <property type="molecule type" value="Genomic_DNA"/>
</dbReference>
<organism evidence="8 9">
    <name type="scientific">Pelagibius litoralis</name>
    <dbReference type="NCBI Taxonomy" id="374515"/>
    <lineage>
        <taxon>Bacteria</taxon>
        <taxon>Pseudomonadati</taxon>
        <taxon>Pseudomonadota</taxon>
        <taxon>Alphaproteobacteria</taxon>
        <taxon>Rhodospirillales</taxon>
        <taxon>Rhodovibrionaceae</taxon>
        <taxon>Pelagibius</taxon>
    </lineage>
</organism>
<dbReference type="GO" id="GO:0015807">
    <property type="term" value="P:L-amino acid transport"/>
    <property type="evidence" value="ECO:0007669"/>
    <property type="project" value="TreeGrafter"/>
</dbReference>
<keyword evidence="4 8" id="KW-0067">ATP-binding</keyword>
<name>A0A967EX11_9PROT</name>
<evidence type="ECO:0000313" key="8">
    <source>
        <dbReference type="EMBL" id="NIA67130.1"/>
    </source>
</evidence>
<evidence type="ECO:0000256" key="3">
    <source>
        <dbReference type="ARBA" id="ARBA00022741"/>
    </source>
</evidence>
<dbReference type="PROSITE" id="PS50893">
    <property type="entry name" value="ABC_TRANSPORTER_2"/>
    <property type="match status" value="1"/>
</dbReference>
<proteinExistence type="inferred from homology"/>
<feature type="region of interest" description="Disordered" evidence="6">
    <location>
        <begin position="1"/>
        <end position="20"/>
    </location>
</feature>
<feature type="domain" description="ABC transporter" evidence="7">
    <location>
        <begin position="62"/>
        <end position="296"/>
    </location>
</feature>
<protein>
    <submittedName>
        <fullName evidence="8">ABC transporter ATP-binding protein</fullName>
    </submittedName>
</protein>
<dbReference type="SMART" id="SM00382">
    <property type="entry name" value="AAA"/>
    <property type="match status" value="1"/>
</dbReference>
<dbReference type="Proteomes" id="UP000761264">
    <property type="component" value="Unassembled WGS sequence"/>
</dbReference>
<gene>
    <name evidence="8" type="ORF">HBA54_00825</name>
</gene>
<dbReference type="AlphaFoldDB" id="A0A967EX11"/>
<evidence type="ECO:0000313" key="9">
    <source>
        <dbReference type="Proteomes" id="UP000761264"/>
    </source>
</evidence>
<dbReference type="PANTHER" id="PTHR43820">
    <property type="entry name" value="HIGH-AFFINITY BRANCHED-CHAIN AMINO ACID TRANSPORT ATP-BINDING PROTEIN LIVF"/>
    <property type="match status" value="1"/>
</dbReference>
<evidence type="ECO:0000256" key="4">
    <source>
        <dbReference type="ARBA" id="ARBA00022840"/>
    </source>
</evidence>
<dbReference type="PANTHER" id="PTHR43820:SF7">
    <property type="entry name" value="BRANCHED-CHAIN AMINO ACID TRANSPORT ATP-BINDING PROTEIN LIVF-RELATED"/>
    <property type="match status" value="1"/>
</dbReference>
<reference evidence="8" key="1">
    <citation type="submission" date="2020-03" db="EMBL/GenBank/DDBJ databases">
        <title>Genome of Pelagibius litoralis DSM 21314T.</title>
        <authorList>
            <person name="Wang G."/>
        </authorList>
    </citation>
    <scope>NUCLEOTIDE SEQUENCE</scope>
    <source>
        <strain evidence="8">DSM 21314</strain>
    </source>
</reference>
<dbReference type="GO" id="GO:0015658">
    <property type="term" value="F:branched-chain amino acid transmembrane transporter activity"/>
    <property type="evidence" value="ECO:0007669"/>
    <property type="project" value="TreeGrafter"/>
</dbReference>
<dbReference type="SUPFAM" id="SSF52540">
    <property type="entry name" value="P-loop containing nucleoside triphosphate hydrolases"/>
    <property type="match status" value="1"/>
</dbReference>
<evidence type="ECO:0000256" key="1">
    <source>
        <dbReference type="ARBA" id="ARBA00005417"/>
    </source>
</evidence>
<dbReference type="Pfam" id="PF00005">
    <property type="entry name" value="ABC_tran"/>
    <property type="match status" value="1"/>
</dbReference>
<dbReference type="InterPro" id="IPR003439">
    <property type="entry name" value="ABC_transporter-like_ATP-bd"/>
</dbReference>
<comment type="caution">
    <text evidence="8">The sequence shown here is derived from an EMBL/GenBank/DDBJ whole genome shotgun (WGS) entry which is preliminary data.</text>
</comment>
<dbReference type="InterPro" id="IPR003593">
    <property type="entry name" value="AAA+_ATPase"/>
</dbReference>
<evidence type="ECO:0000256" key="2">
    <source>
        <dbReference type="ARBA" id="ARBA00022448"/>
    </source>
</evidence>
<dbReference type="InterPro" id="IPR027417">
    <property type="entry name" value="P-loop_NTPase"/>
</dbReference>
<feature type="compositionally biased region" description="Acidic residues" evidence="6">
    <location>
        <begin position="1"/>
        <end position="11"/>
    </location>
</feature>
<dbReference type="InterPro" id="IPR052156">
    <property type="entry name" value="BCAA_Transport_ATP-bd_LivF"/>
</dbReference>
<evidence type="ECO:0000256" key="5">
    <source>
        <dbReference type="ARBA" id="ARBA00022970"/>
    </source>
</evidence>
<sequence>MTADSDQDETGQDGTGKVRGYGHGGVDTVISVEDVNRQAAALAVSGIPEGRVAALAGDRPFLAIDSLRAGYGKMEILHDFNLQVGRGQSLCLIGPNGAGKSTVLHSIFGFTNIFGGSIAVDGKNVTRLSPKDKLRTAGVAYILQDKSVFPGMTVEENLWMGGYLMDKPAQAKQKAEEIFAKYPRLAERRRHAAKVLSGGERRLLEISRALVMDPEVLLVDEPSIGLEPRFIDMVFEILHDLQRNEGKTIIMVEQNAKKGLEFADIGYVLVSGELAMADTGDRLLEDPQVGRLFLGG</sequence>
<dbReference type="Gene3D" id="3.40.50.300">
    <property type="entry name" value="P-loop containing nucleotide triphosphate hydrolases"/>
    <property type="match status" value="1"/>
</dbReference>
<dbReference type="PROSITE" id="PS00211">
    <property type="entry name" value="ABC_TRANSPORTER_1"/>
    <property type="match status" value="1"/>
</dbReference>